<comment type="function">
    <text evidence="7">With S5 and S12 plays an important role in translational accuracy.</text>
</comment>
<dbReference type="SMART" id="SM01390">
    <property type="entry name" value="Ribosomal_S4"/>
    <property type="match status" value="1"/>
</dbReference>
<dbReference type="PROSITE" id="PS50889">
    <property type="entry name" value="S4"/>
    <property type="match status" value="1"/>
</dbReference>
<dbReference type="GeneID" id="38279066"/>
<evidence type="ECO:0000313" key="11">
    <source>
        <dbReference type="EMBL" id="AYC65107.1"/>
    </source>
</evidence>
<evidence type="ECO:0000256" key="7">
    <source>
        <dbReference type="HAMAP-Rule" id="MF_01306"/>
    </source>
</evidence>
<dbReference type="SMART" id="SM00363">
    <property type="entry name" value="S4"/>
    <property type="match status" value="1"/>
</dbReference>
<sequence length="196" mass="22830">MSRYRGPKIRILKRLGRLPAFGLSLNQKALKKKGFREAKQKKKESSYTIRLKEKQKLRYNYGLTEKNLINYVRKARQKKTSTGEMLIKLLEMRLDNIVFRYGLAPTIPGARQLITHGHIEVNGNKINIPSYQCKDNDMIYVKKQVYKLEQKAPFFHLQNGTGTSRIKIEPSANQAQKNKDLNINELLVVEYYSRSV</sequence>
<evidence type="ECO:0000256" key="4">
    <source>
        <dbReference type="ARBA" id="ARBA00022980"/>
    </source>
</evidence>
<keyword evidence="2 7" id="KW-0699">rRNA-binding</keyword>
<feature type="domain" description="Small ribosomal subunit protein uS4 N-terminal" evidence="10">
    <location>
        <begin position="3"/>
        <end position="91"/>
    </location>
</feature>
<dbReference type="InterPro" id="IPR002942">
    <property type="entry name" value="S4_RNA-bd"/>
</dbReference>
<evidence type="ECO:0000256" key="1">
    <source>
        <dbReference type="ARBA" id="ARBA00007465"/>
    </source>
</evidence>
<comment type="subunit">
    <text evidence="7">Part of the 30S ribosomal subunit. Contacts protein S5. The interaction surface between S4 and S5 is involved in control of translational fidelity.</text>
</comment>
<accession>A0A386B089</accession>
<evidence type="ECO:0000256" key="5">
    <source>
        <dbReference type="ARBA" id="ARBA00023274"/>
    </source>
</evidence>
<organism evidence="11">
    <name type="scientific">Caulerpa verticillata</name>
    <dbReference type="NCBI Taxonomy" id="177082"/>
    <lineage>
        <taxon>Eukaryota</taxon>
        <taxon>Viridiplantae</taxon>
        <taxon>Chlorophyta</taxon>
        <taxon>core chlorophytes</taxon>
        <taxon>Ulvophyceae</taxon>
        <taxon>TCBD clade</taxon>
        <taxon>Bryopsidales</taxon>
        <taxon>Halimedineae</taxon>
        <taxon>Caulerpaceae</taxon>
        <taxon>Caulerpa</taxon>
    </lineage>
</organism>
<keyword evidence="11" id="KW-0934">Plastid</keyword>
<keyword evidence="4 7" id="KW-0689">Ribosomal protein</keyword>
<comment type="similarity">
    <text evidence="1 7 8">Belongs to the universal ribosomal protein uS4 family.</text>
</comment>
<dbReference type="InterPro" id="IPR018079">
    <property type="entry name" value="Ribosomal_uS4_CS"/>
</dbReference>
<comment type="subcellular location">
    <subcellularLocation>
        <location evidence="7">Plastid</location>
        <location evidence="7">Chloroplast</location>
    </subcellularLocation>
</comment>
<dbReference type="GO" id="GO:0019843">
    <property type="term" value="F:rRNA binding"/>
    <property type="evidence" value="ECO:0007669"/>
    <property type="project" value="UniProtKB-UniRule"/>
</dbReference>
<evidence type="ECO:0000256" key="6">
    <source>
        <dbReference type="ARBA" id="ARBA00035158"/>
    </source>
</evidence>
<comment type="function">
    <text evidence="7">One of the primary rRNA binding proteins, it binds directly to 16S rRNA where it nucleates assembly of the body of the 30S subunit.</text>
</comment>
<geneLocation type="chloroplast" evidence="11"/>
<dbReference type="PROSITE" id="PS00632">
    <property type="entry name" value="RIBOSOMAL_S4"/>
    <property type="match status" value="1"/>
</dbReference>
<dbReference type="GO" id="GO:0006412">
    <property type="term" value="P:translation"/>
    <property type="evidence" value="ECO:0007669"/>
    <property type="project" value="UniProtKB-UniRule"/>
</dbReference>
<evidence type="ECO:0000256" key="2">
    <source>
        <dbReference type="ARBA" id="ARBA00022730"/>
    </source>
</evidence>
<dbReference type="Pfam" id="PF01479">
    <property type="entry name" value="S4"/>
    <property type="match status" value="1"/>
</dbReference>
<dbReference type="FunFam" id="1.10.1050.10:FF:000002">
    <property type="entry name" value="30S ribosomal protein S4, chloroplastic"/>
    <property type="match status" value="1"/>
</dbReference>
<dbReference type="Gene3D" id="3.10.290.10">
    <property type="entry name" value="RNA-binding S4 domain"/>
    <property type="match status" value="1"/>
</dbReference>
<dbReference type="FunFam" id="3.10.290.10:FF:000001">
    <property type="entry name" value="30S ribosomal protein S4"/>
    <property type="match status" value="1"/>
</dbReference>
<dbReference type="EMBL" id="MH591106">
    <property type="protein sequence ID" value="AYC65107.1"/>
    <property type="molecule type" value="Genomic_DNA"/>
</dbReference>
<evidence type="ECO:0000256" key="3">
    <source>
        <dbReference type="ARBA" id="ARBA00022884"/>
    </source>
</evidence>
<proteinExistence type="inferred from homology"/>
<dbReference type="InterPro" id="IPR022801">
    <property type="entry name" value="Ribosomal_uS4"/>
</dbReference>
<evidence type="ECO:0000259" key="10">
    <source>
        <dbReference type="SMART" id="SM01390"/>
    </source>
</evidence>
<reference evidence="11" key="2">
    <citation type="journal article" date="2019" name="Mol. Phylogenet. Evol.">
        <title>Reassessment of the classification of bryopsidales (chlorophyta) based on chloroplast phylogenomic analyses.</title>
        <authorList>
            <person name="Cremen M.C."/>
            <person name="Leliaert F."/>
            <person name="West J."/>
            <person name="Lam D.W."/>
            <person name="Shimada S."/>
            <person name="Lopez-Bautista J.M."/>
            <person name="Verbruggen H."/>
        </authorList>
    </citation>
    <scope>NUCLEOTIDE SEQUENCE</scope>
</reference>
<keyword evidence="5 7" id="KW-0687">Ribonucleoprotein</keyword>
<dbReference type="NCBIfam" id="NF003717">
    <property type="entry name" value="PRK05327.1"/>
    <property type="match status" value="1"/>
</dbReference>
<evidence type="ECO:0000256" key="8">
    <source>
        <dbReference type="RuleBase" id="RU003699"/>
    </source>
</evidence>
<keyword evidence="11" id="KW-0150">Chloroplast</keyword>
<reference evidence="11" key="1">
    <citation type="submission" date="2018-07" db="EMBL/GenBank/DDBJ databases">
        <authorList>
            <person name="Quirk P.G."/>
            <person name="Krulwich T.A."/>
        </authorList>
    </citation>
    <scope>NUCLEOTIDE SEQUENCE</scope>
</reference>
<dbReference type="GO" id="GO:0015935">
    <property type="term" value="C:small ribosomal subunit"/>
    <property type="evidence" value="ECO:0007669"/>
    <property type="project" value="InterPro"/>
</dbReference>
<dbReference type="InterPro" id="IPR036986">
    <property type="entry name" value="S4_RNA-bd_sf"/>
</dbReference>
<dbReference type="GO" id="GO:0009507">
    <property type="term" value="C:chloroplast"/>
    <property type="evidence" value="ECO:0007669"/>
    <property type="project" value="UniProtKB-SubCell"/>
</dbReference>
<dbReference type="GO" id="GO:0042274">
    <property type="term" value="P:ribosomal small subunit biogenesis"/>
    <property type="evidence" value="ECO:0007669"/>
    <property type="project" value="TreeGrafter"/>
</dbReference>
<dbReference type="SUPFAM" id="SSF55174">
    <property type="entry name" value="Alpha-L RNA-binding motif"/>
    <property type="match status" value="1"/>
</dbReference>
<feature type="domain" description="RNA-binding S4" evidence="9">
    <location>
        <begin position="92"/>
        <end position="154"/>
    </location>
</feature>
<keyword evidence="3 7" id="KW-0694">RNA-binding</keyword>
<dbReference type="Gene3D" id="1.10.1050.10">
    <property type="entry name" value="Ribosomal Protein S4 Delta 41, Chain A, domain 1"/>
    <property type="match status" value="1"/>
</dbReference>
<gene>
    <name evidence="7 11" type="primary">rps4</name>
</gene>
<protein>
    <recommendedName>
        <fullName evidence="6 7">Small ribosomal subunit protein uS4c</fullName>
    </recommendedName>
</protein>
<dbReference type="Pfam" id="PF00163">
    <property type="entry name" value="Ribosomal_S4"/>
    <property type="match status" value="1"/>
</dbReference>
<evidence type="ECO:0000259" key="9">
    <source>
        <dbReference type="SMART" id="SM00363"/>
    </source>
</evidence>
<dbReference type="AlphaFoldDB" id="A0A386B089"/>
<dbReference type="RefSeq" id="YP_009519193.1">
    <property type="nucleotide sequence ID" value="NC_039523.1"/>
</dbReference>
<dbReference type="GO" id="GO:0003735">
    <property type="term" value="F:structural constituent of ribosome"/>
    <property type="evidence" value="ECO:0007669"/>
    <property type="project" value="InterPro"/>
</dbReference>
<dbReference type="PANTHER" id="PTHR11831">
    <property type="entry name" value="30S 40S RIBOSOMAL PROTEIN"/>
    <property type="match status" value="1"/>
</dbReference>
<dbReference type="InterPro" id="IPR001912">
    <property type="entry name" value="Ribosomal_uS4_N"/>
</dbReference>
<name>A0A386B089_9CHLO</name>
<dbReference type="CDD" id="cd00165">
    <property type="entry name" value="S4"/>
    <property type="match status" value="1"/>
</dbReference>
<dbReference type="PANTHER" id="PTHR11831:SF4">
    <property type="entry name" value="SMALL RIBOSOMAL SUBUNIT PROTEIN US4M"/>
    <property type="match status" value="1"/>
</dbReference>
<dbReference type="InterPro" id="IPR005709">
    <property type="entry name" value="Ribosomal_uS4_bac-type"/>
</dbReference>
<dbReference type="HAMAP" id="MF_01306_B">
    <property type="entry name" value="Ribosomal_uS4_B"/>
    <property type="match status" value="1"/>
</dbReference>